<dbReference type="InterPro" id="IPR007645">
    <property type="entry name" value="RNA_pol_Rpb2_3"/>
</dbReference>
<dbReference type="PANTHER" id="PTHR20856">
    <property type="entry name" value="DNA-DIRECTED RNA POLYMERASE I SUBUNIT 2"/>
    <property type="match status" value="1"/>
</dbReference>
<feature type="domain" description="DNA-directed RNA polymerase subunit 2 hybrid-binding" evidence="6">
    <location>
        <begin position="742"/>
        <end position="819"/>
    </location>
</feature>
<evidence type="ECO:0000259" key="7">
    <source>
        <dbReference type="Pfam" id="PF04561"/>
    </source>
</evidence>
<dbReference type="Pfam" id="PF04565">
    <property type="entry name" value="RNA_pol_Rpb2_3"/>
    <property type="match status" value="1"/>
</dbReference>
<dbReference type="GO" id="GO:0003677">
    <property type="term" value="F:DNA binding"/>
    <property type="evidence" value="ECO:0007669"/>
    <property type="project" value="InterPro"/>
</dbReference>
<dbReference type="GO" id="GO:0000428">
    <property type="term" value="C:DNA-directed RNA polymerase complex"/>
    <property type="evidence" value="ECO:0007669"/>
    <property type="project" value="UniProtKB-KW"/>
</dbReference>
<dbReference type="InterPro" id="IPR007646">
    <property type="entry name" value="RNA_pol_Rpb2_4"/>
</dbReference>
<feature type="domain" description="RNA polymerase Rpb2" evidence="11">
    <location>
        <begin position="661"/>
        <end position="733"/>
    </location>
</feature>
<evidence type="ECO:0000259" key="11">
    <source>
        <dbReference type="Pfam" id="PF04567"/>
    </source>
</evidence>
<evidence type="ECO:0000259" key="6">
    <source>
        <dbReference type="Pfam" id="PF00562"/>
    </source>
</evidence>
<reference evidence="12" key="1">
    <citation type="journal article" date="2020" name="Nature">
        <title>Giant virus diversity and host interactions through global metagenomics.</title>
        <authorList>
            <person name="Schulz F."/>
            <person name="Roux S."/>
            <person name="Paez-Espino D."/>
            <person name="Jungbluth S."/>
            <person name="Walsh D.A."/>
            <person name="Denef V.J."/>
            <person name="McMahon K.D."/>
            <person name="Konstantinidis K.T."/>
            <person name="Eloe-Fadrosh E.A."/>
            <person name="Kyrpides N.C."/>
            <person name="Woyke T."/>
        </authorList>
    </citation>
    <scope>NUCLEOTIDE SEQUENCE</scope>
    <source>
        <strain evidence="12">GVMAG-M-3300023179-27</strain>
    </source>
</reference>
<dbReference type="InterPro" id="IPR007644">
    <property type="entry name" value="RNA_pol_bsu_protrusion"/>
</dbReference>
<dbReference type="Pfam" id="PF04566">
    <property type="entry name" value="RNA_pol_Rpb2_4"/>
    <property type="match status" value="1"/>
</dbReference>
<organism evidence="12">
    <name type="scientific">viral metagenome</name>
    <dbReference type="NCBI Taxonomy" id="1070528"/>
    <lineage>
        <taxon>unclassified sequences</taxon>
        <taxon>metagenomes</taxon>
        <taxon>organismal metagenomes</taxon>
    </lineage>
</organism>
<dbReference type="AlphaFoldDB" id="A0A6C0EDK7"/>
<dbReference type="Pfam" id="PF04567">
    <property type="entry name" value="RNA_pol_Rpb2_5"/>
    <property type="match status" value="1"/>
</dbReference>
<dbReference type="EMBL" id="MN739792">
    <property type="protein sequence ID" value="QHT26483.1"/>
    <property type="molecule type" value="Genomic_DNA"/>
</dbReference>
<feature type="domain" description="RNA polymerase Rpb2" evidence="10">
    <location>
        <begin position="571"/>
        <end position="632"/>
    </location>
</feature>
<dbReference type="Gene3D" id="3.90.1110.10">
    <property type="entry name" value="RNA polymerase Rpb2, domain 2"/>
    <property type="match status" value="1"/>
</dbReference>
<dbReference type="InterPro" id="IPR007120">
    <property type="entry name" value="DNA-dir_RNAP_su2_dom"/>
</dbReference>
<dbReference type="Pfam" id="PF00562">
    <property type="entry name" value="RNA_pol_Rpb2_6"/>
    <property type="match status" value="1"/>
</dbReference>
<feature type="domain" description="RNA polymerase beta subunit protrusion" evidence="8">
    <location>
        <begin position="57"/>
        <end position="448"/>
    </location>
</feature>
<name>A0A6C0EDK7_9ZZZZ</name>
<keyword evidence="4" id="KW-0548">Nucleotidyltransferase</keyword>
<evidence type="ECO:0000256" key="1">
    <source>
        <dbReference type="ARBA" id="ARBA00012418"/>
    </source>
</evidence>
<evidence type="ECO:0000256" key="2">
    <source>
        <dbReference type="ARBA" id="ARBA00022478"/>
    </source>
</evidence>
<dbReference type="Pfam" id="PF04561">
    <property type="entry name" value="RNA_pol_Rpb2_2"/>
    <property type="match status" value="1"/>
</dbReference>
<dbReference type="EC" id="2.7.7.6" evidence="1"/>
<feature type="domain" description="RNA polymerase Rpb2" evidence="7">
    <location>
        <begin position="211"/>
        <end position="401"/>
    </location>
</feature>
<dbReference type="InterPro" id="IPR037034">
    <property type="entry name" value="RNA_pol_Rpb2_2_sf"/>
</dbReference>
<protein>
    <recommendedName>
        <fullName evidence="1">DNA-directed RNA polymerase</fullName>
        <ecNumber evidence="1">2.7.7.6</ecNumber>
    </recommendedName>
</protein>
<dbReference type="InterPro" id="IPR007642">
    <property type="entry name" value="RNA_pol_Rpb2_2"/>
</dbReference>
<sequence length="822" mass="95184">MSTISISSSMSKKKTAVEDKIVKKDDKDVNNLTTSDIFRLIDLYFYKKNYMYRHLYHSYDNLLEEKIKNFLEYNEHVFNEKVTGEKVYRRKFKFSNVRIISPRLENDVEPMFPSDARHKNYTYAVKIVADVGQIQEVHDISSGAVEYTKSGEDEKEYPICQQFPLMLRSKFCSLTLFKDNDKNECRYDPGGYFIVNGSEKVIICQDRMVENKPLVFIKKDSGTMSYIVQVNSKSYDDFGMSQVMNIKLRKDNVMTIRVPILNEVNVFAVFRALGVESDKDIIDMCAYNENDIDMIDIIRNTLDKCKNEKGVTIQTKEEALDFLINKMRVVKKYTETDKDIKSHQKKMHLEELFKRSLLPHMKCSLIEKAYYLGYMINHLLNVHLGRAKVDDRDSYVNKRIDLPGDLLFELFKQYFKKVLGECGKFFAQRNDNDIKPLNCVNQIKASIIDQGLKSALSTGSWMRKKGVSQMLQRFTFLQYIAFMRRVDASGGDASSAKLTGPRHLHPSSIGGLCPVQTPEHAKIGLTKHLSLIGSITVMSKEQYLLLREFLLSRTINLMDAGIQKFNTLTKVFLNGEWLGMCEDINRLKDELNGMKLKGIMDRECVMIIPVYKEGELRVYCDSGRLNRPMLKVVNNELLLKKEYIDQISLNKSDKMTKITDWDEFLNKYPNTVEYIDMESQPYLMLADKIKKVENMRQKMVDSVAKVKDVKDNKTDNRYNDMFFVEYTHCEFHPSLLLGEINTNIPFSNRNAGPRNIFCYAQSRQAMGLYATNYRDRLDISYILYYPQKPLVTTRTAKYVGTEILPSGENAMVAIACYTGLTN</sequence>
<evidence type="ECO:0000259" key="9">
    <source>
        <dbReference type="Pfam" id="PF04565"/>
    </source>
</evidence>
<dbReference type="Pfam" id="PF04563">
    <property type="entry name" value="RNA_pol_Rpb2_1"/>
    <property type="match status" value="1"/>
</dbReference>
<dbReference type="GO" id="GO:0006351">
    <property type="term" value="P:DNA-templated transcription"/>
    <property type="evidence" value="ECO:0007669"/>
    <property type="project" value="InterPro"/>
</dbReference>
<dbReference type="GO" id="GO:0032549">
    <property type="term" value="F:ribonucleoside binding"/>
    <property type="evidence" value="ECO:0007669"/>
    <property type="project" value="InterPro"/>
</dbReference>
<dbReference type="InterPro" id="IPR007647">
    <property type="entry name" value="RNA_pol_Rpb2_5"/>
</dbReference>
<evidence type="ECO:0000256" key="3">
    <source>
        <dbReference type="ARBA" id="ARBA00022679"/>
    </source>
</evidence>
<evidence type="ECO:0000313" key="12">
    <source>
        <dbReference type="EMBL" id="QHT26483.1"/>
    </source>
</evidence>
<dbReference type="Gene3D" id="3.90.1100.10">
    <property type="match status" value="1"/>
</dbReference>
<evidence type="ECO:0000256" key="4">
    <source>
        <dbReference type="ARBA" id="ARBA00022695"/>
    </source>
</evidence>
<keyword evidence="5" id="KW-0804">Transcription</keyword>
<evidence type="ECO:0000256" key="5">
    <source>
        <dbReference type="ARBA" id="ARBA00023163"/>
    </source>
</evidence>
<dbReference type="InterPro" id="IPR015712">
    <property type="entry name" value="DNA-dir_RNA_pol_su2"/>
</dbReference>
<evidence type="ECO:0000259" key="10">
    <source>
        <dbReference type="Pfam" id="PF04566"/>
    </source>
</evidence>
<dbReference type="GO" id="GO:0003899">
    <property type="term" value="F:DNA-directed RNA polymerase activity"/>
    <property type="evidence" value="ECO:0007669"/>
    <property type="project" value="UniProtKB-EC"/>
</dbReference>
<proteinExistence type="predicted"/>
<dbReference type="SUPFAM" id="SSF64484">
    <property type="entry name" value="beta and beta-prime subunits of DNA dependent RNA-polymerase"/>
    <property type="match status" value="1"/>
</dbReference>
<accession>A0A6C0EDK7</accession>
<keyword evidence="3" id="KW-0808">Transferase</keyword>
<keyword evidence="2" id="KW-0240">DNA-directed RNA polymerase</keyword>
<feature type="domain" description="RNA polymerase Rpb2" evidence="9">
    <location>
        <begin position="469"/>
        <end position="532"/>
    </location>
</feature>
<evidence type="ECO:0000259" key="8">
    <source>
        <dbReference type="Pfam" id="PF04563"/>
    </source>
</evidence>